<dbReference type="PROSITE" id="PS50805">
    <property type="entry name" value="KRAB"/>
    <property type="match status" value="1"/>
</dbReference>
<reference evidence="2" key="1">
    <citation type="journal article" date="2019" name="bioRxiv">
        <title>Long live the king: chromosome-level assembly of the lion (Panthera leo) using linked-read, Hi-C, and long read data.</title>
        <authorList>
            <person name="Armstrong E.E."/>
            <person name="Taylor R.W."/>
            <person name="Miller D.E."/>
            <person name="Kaelin C."/>
            <person name="Barsh G."/>
            <person name="Hadly E.A."/>
            <person name="Petrov D."/>
        </authorList>
    </citation>
    <scope>NUCLEOTIDE SEQUENCE [LARGE SCALE GENOMIC DNA]</scope>
</reference>
<dbReference type="InterPro" id="IPR036051">
    <property type="entry name" value="KRAB_dom_sf"/>
</dbReference>
<evidence type="ECO:0000259" key="1">
    <source>
        <dbReference type="PROSITE" id="PS50805"/>
    </source>
</evidence>
<dbReference type="CDD" id="cd07765">
    <property type="entry name" value="KRAB_A-box"/>
    <property type="match status" value="1"/>
</dbReference>
<dbReference type="AlphaFoldDB" id="A0A8C8WIF3"/>
<dbReference type="Proteomes" id="UP000694399">
    <property type="component" value="Chromosome A3"/>
</dbReference>
<organism evidence="2 3">
    <name type="scientific">Panthera leo</name>
    <name type="common">Lion</name>
    <dbReference type="NCBI Taxonomy" id="9689"/>
    <lineage>
        <taxon>Eukaryota</taxon>
        <taxon>Metazoa</taxon>
        <taxon>Chordata</taxon>
        <taxon>Craniata</taxon>
        <taxon>Vertebrata</taxon>
        <taxon>Euteleostomi</taxon>
        <taxon>Mammalia</taxon>
        <taxon>Eutheria</taxon>
        <taxon>Laurasiatheria</taxon>
        <taxon>Carnivora</taxon>
        <taxon>Feliformia</taxon>
        <taxon>Felidae</taxon>
        <taxon>Pantherinae</taxon>
        <taxon>Panthera</taxon>
    </lineage>
</organism>
<dbReference type="SUPFAM" id="SSF109640">
    <property type="entry name" value="KRAB domain (Kruppel-associated box)"/>
    <property type="match status" value="1"/>
</dbReference>
<name>A0A8C8WIF3_PANLE</name>
<dbReference type="GeneTree" id="ENSGT00940000162380"/>
<protein>
    <recommendedName>
        <fullName evidence="1">KRAB domain-containing protein</fullName>
    </recommendedName>
</protein>
<dbReference type="SMART" id="SM00349">
    <property type="entry name" value="KRAB"/>
    <property type="match status" value="1"/>
</dbReference>
<proteinExistence type="predicted"/>
<feature type="domain" description="KRAB" evidence="1">
    <location>
        <begin position="57"/>
        <end position="127"/>
    </location>
</feature>
<dbReference type="PANTHER" id="PTHR23232">
    <property type="entry name" value="KRAB DOMAIN C2H2 ZINC FINGER"/>
    <property type="match status" value="1"/>
</dbReference>
<dbReference type="PANTHER" id="PTHR23232:SF163">
    <property type="entry name" value="ZINC FINGER PROTEIN 589"/>
    <property type="match status" value="1"/>
</dbReference>
<dbReference type="Ensembl" id="ENSPLOT00000004224.1">
    <property type="protein sequence ID" value="ENSPLOP00000003842.1"/>
    <property type="gene ID" value="ENSPLOG00000002758.1"/>
</dbReference>
<dbReference type="Pfam" id="PF01352">
    <property type="entry name" value="KRAB"/>
    <property type="match status" value="1"/>
</dbReference>
<reference evidence="2" key="3">
    <citation type="submission" date="2025-09" db="UniProtKB">
        <authorList>
            <consortium name="Ensembl"/>
        </authorList>
    </citation>
    <scope>IDENTIFICATION</scope>
</reference>
<dbReference type="InterPro" id="IPR050169">
    <property type="entry name" value="Krueppel_C2H2_ZnF"/>
</dbReference>
<reference evidence="2" key="2">
    <citation type="submission" date="2025-08" db="UniProtKB">
        <authorList>
            <consortium name="Ensembl"/>
        </authorList>
    </citation>
    <scope>IDENTIFICATION</scope>
</reference>
<dbReference type="GO" id="GO:0006355">
    <property type="term" value="P:regulation of DNA-templated transcription"/>
    <property type="evidence" value="ECO:0007669"/>
    <property type="project" value="InterPro"/>
</dbReference>
<evidence type="ECO:0000313" key="3">
    <source>
        <dbReference type="Proteomes" id="UP000694399"/>
    </source>
</evidence>
<dbReference type="Gene3D" id="6.10.140.140">
    <property type="match status" value="1"/>
</dbReference>
<evidence type="ECO:0000313" key="2">
    <source>
        <dbReference type="Ensembl" id="ENSPLOP00000003842.1"/>
    </source>
</evidence>
<sequence length="135" mass="15155">MVCEFDPHFRLCADSPEPVGILSLPLPAPPLLMHTHILSLSLSLKITQMCVMFQDSATFEEVAVDFPEEEWAPLDPDQKILRRDMMLGNYRSLASVKYQLSKPKLIAWLEQQELRAVEQGILQGEESQAGSTLSA</sequence>
<accession>A0A8C8WIF3</accession>
<keyword evidence="3" id="KW-1185">Reference proteome</keyword>
<dbReference type="InterPro" id="IPR001909">
    <property type="entry name" value="KRAB"/>
</dbReference>